<dbReference type="NCBIfam" id="TIGR04283">
    <property type="entry name" value="glyco_like_mftF"/>
    <property type="match status" value="1"/>
</dbReference>
<reference evidence="7 8" key="1">
    <citation type="submission" date="2020-08" db="EMBL/GenBank/DDBJ databases">
        <title>Bridging the membrane lipid divide: bacteria of the FCB group superphylum have the potential to synthesize archaeal ether lipids.</title>
        <authorList>
            <person name="Villanueva L."/>
            <person name="Von Meijenfeldt F.A.B."/>
            <person name="Westbye A.B."/>
            <person name="Yadav S."/>
            <person name="Hopmans E.C."/>
            <person name="Dutilh B.E."/>
            <person name="Sinninghe Damste J.S."/>
        </authorList>
    </citation>
    <scope>NUCLEOTIDE SEQUENCE [LARGE SCALE GENOMIC DNA]</scope>
    <source>
        <strain evidence="7">NIOZ-UU17</strain>
    </source>
</reference>
<accession>A0A8J6P3E3</accession>
<name>A0A8J6P3E3_9BACT</name>
<dbReference type="InterPro" id="IPR026461">
    <property type="entry name" value="Trfase_2_rSAM/seldom_assoc"/>
</dbReference>
<dbReference type="EMBL" id="JACNIG010000247">
    <property type="protein sequence ID" value="MBC8432767.1"/>
    <property type="molecule type" value="Genomic_DNA"/>
</dbReference>
<dbReference type="PANTHER" id="PTHR43646">
    <property type="entry name" value="GLYCOSYLTRANSFERASE"/>
    <property type="match status" value="1"/>
</dbReference>
<feature type="domain" description="Glycosyltransferase 2-like" evidence="6">
    <location>
        <begin position="6"/>
        <end position="157"/>
    </location>
</feature>
<evidence type="ECO:0000256" key="4">
    <source>
        <dbReference type="ARBA" id="ARBA00022679"/>
    </source>
</evidence>
<evidence type="ECO:0000259" key="6">
    <source>
        <dbReference type="Pfam" id="PF00535"/>
    </source>
</evidence>
<dbReference type="GO" id="GO:0016757">
    <property type="term" value="F:glycosyltransferase activity"/>
    <property type="evidence" value="ECO:0007669"/>
    <property type="project" value="UniProtKB-KW"/>
</dbReference>
<dbReference type="AlphaFoldDB" id="A0A8J6P3E3"/>
<evidence type="ECO:0000256" key="3">
    <source>
        <dbReference type="ARBA" id="ARBA00022676"/>
    </source>
</evidence>
<protein>
    <submittedName>
        <fullName evidence="7">TIGR04283 family arsenosugar biosynthesis glycosyltransferase</fullName>
    </submittedName>
</protein>
<dbReference type="Gene3D" id="3.90.550.10">
    <property type="entry name" value="Spore Coat Polysaccharide Biosynthesis Protein SpsA, Chain A"/>
    <property type="match status" value="1"/>
</dbReference>
<dbReference type="GO" id="GO:0005886">
    <property type="term" value="C:plasma membrane"/>
    <property type="evidence" value="ECO:0007669"/>
    <property type="project" value="UniProtKB-SubCell"/>
</dbReference>
<keyword evidence="5" id="KW-0472">Membrane</keyword>
<dbReference type="InterPro" id="IPR001173">
    <property type="entry name" value="Glyco_trans_2-like"/>
</dbReference>
<keyword evidence="3" id="KW-0328">Glycosyltransferase</keyword>
<dbReference type="SUPFAM" id="SSF53448">
    <property type="entry name" value="Nucleotide-diphospho-sugar transferases"/>
    <property type="match status" value="1"/>
</dbReference>
<dbReference type="Proteomes" id="UP000605201">
    <property type="component" value="Unassembled WGS sequence"/>
</dbReference>
<sequence length="228" mass="25815">MKKQISIIIPVFNESRIINSTIEHLYTLDSSDTVEIIVVDGSPHGETINTVTNADVKKVLGEKSRGPQMNQGAALANGDVVLFLHADTLLSHDALDQIFTATKQHDIVGGAFDLGIQSEKNIFRLIAKVASIRSRLTRIPYGDQAIFLKKQFFDHIGGFKDIPIMEDVELMQRVKKTGKKIKFISRRVQTDSRRWEKEGIVYCTLRNWSIRTLYLLGVPPEKLKKFYS</sequence>
<evidence type="ECO:0000256" key="5">
    <source>
        <dbReference type="ARBA" id="ARBA00023136"/>
    </source>
</evidence>
<dbReference type="PANTHER" id="PTHR43646:SF2">
    <property type="entry name" value="GLYCOSYLTRANSFERASE 2-LIKE DOMAIN-CONTAINING PROTEIN"/>
    <property type="match status" value="1"/>
</dbReference>
<dbReference type="InterPro" id="IPR029044">
    <property type="entry name" value="Nucleotide-diphossugar_trans"/>
</dbReference>
<dbReference type="Pfam" id="PF00535">
    <property type="entry name" value="Glycos_transf_2"/>
    <property type="match status" value="1"/>
</dbReference>
<evidence type="ECO:0000256" key="2">
    <source>
        <dbReference type="ARBA" id="ARBA00022475"/>
    </source>
</evidence>
<dbReference type="CDD" id="cd02522">
    <property type="entry name" value="GT_2_like_a"/>
    <property type="match status" value="1"/>
</dbReference>
<evidence type="ECO:0000256" key="1">
    <source>
        <dbReference type="ARBA" id="ARBA00004236"/>
    </source>
</evidence>
<evidence type="ECO:0000313" key="7">
    <source>
        <dbReference type="EMBL" id="MBC8432767.1"/>
    </source>
</evidence>
<keyword evidence="4" id="KW-0808">Transferase</keyword>
<comment type="subcellular location">
    <subcellularLocation>
        <location evidence="1">Cell membrane</location>
    </subcellularLocation>
</comment>
<evidence type="ECO:0000313" key="8">
    <source>
        <dbReference type="Proteomes" id="UP000605201"/>
    </source>
</evidence>
<proteinExistence type="predicted"/>
<gene>
    <name evidence="7" type="ORF">H8D96_12715</name>
</gene>
<organism evidence="7 8">
    <name type="scientific">Candidatus Desulfatibia vada</name>
    <dbReference type="NCBI Taxonomy" id="2841696"/>
    <lineage>
        <taxon>Bacteria</taxon>
        <taxon>Pseudomonadati</taxon>
        <taxon>Thermodesulfobacteriota</taxon>
        <taxon>Desulfobacteria</taxon>
        <taxon>Desulfobacterales</taxon>
        <taxon>Desulfobacterales incertae sedis</taxon>
        <taxon>Candidatus Desulfatibia</taxon>
    </lineage>
</organism>
<keyword evidence="2" id="KW-1003">Cell membrane</keyword>
<comment type="caution">
    <text evidence="7">The sequence shown here is derived from an EMBL/GenBank/DDBJ whole genome shotgun (WGS) entry which is preliminary data.</text>
</comment>